<dbReference type="PATRIC" id="fig|1128398.3.peg.2372"/>
<dbReference type="PROSITE" id="PS50109">
    <property type="entry name" value="HIS_KIN"/>
    <property type="match status" value="1"/>
</dbReference>
<dbReference type="InterPro" id="IPR003660">
    <property type="entry name" value="HAMP_dom"/>
</dbReference>
<keyword evidence="11 14" id="KW-1133">Transmembrane helix</keyword>
<dbReference type="InterPro" id="IPR036097">
    <property type="entry name" value="HisK_dim/P_sf"/>
</dbReference>
<dbReference type="CDD" id="cd00082">
    <property type="entry name" value="HisKA"/>
    <property type="match status" value="1"/>
</dbReference>
<name>K0B309_GOTA9</name>
<dbReference type="STRING" id="1128398.Curi_c22930"/>
<protein>
    <recommendedName>
        <fullName evidence="3">histidine kinase</fullName>
        <ecNumber evidence="3">2.7.13.3</ecNumber>
    </recommendedName>
</protein>
<dbReference type="InterPro" id="IPR003661">
    <property type="entry name" value="HisK_dim/P_dom"/>
</dbReference>
<evidence type="ECO:0000256" key="2">
    <source>
        <dbReference type="ARBA" id="ARBA00004651"/>
    </source>
</evidence>
<proteinExistence type="predicted"/>
<sequence length="485" mass="56485">MKIKNKLIVSHIVAMLAPILGLWILFILVKDFNKEVEFKDYINNMKIFEKYGDTLNNVELYKNPKKELLSQIPKQDNIKVDVYDKYGTIIYSSVENYFYFSVSKENLYKNLYDIKQSNKFITLKKPVFEKEEIVGFYEITILRTEWLKGLNSRTAVIIISVVSIFIMTFVMILRVINRKINLPIGLLVKSMKKFAIGENEEIHYCSNDEIGELILHFDNMKKQIGQKNKELREEQKSKEYMISAVSHDLKTPLTSIRAYTELLKRNDIKEYEKESYTSIILNKCDYMSNMVENLLMYSVLTTEYEMNLVSVEGEEFFDMLSSGYEEICKTEEVIYIKEVGVKGNYSVDVNQMIRVMDNVISNGVRYTEKGKKLYLGIYSEEFGLSNWINSKTRERLEDIRKDKVVIIVKNEGKGIDNQEIENVFKPFYKADNSRRNTKNSGTGLGLSIVKLIIEKHGGEVMIISEKQETMIVMLIKKDNGGKYDD</sequence>
<feature type="domain" description="HAMP" evidence="16">
    <location>
        <begin position="178"/>
        <end position="229"/>
    </location>
</feature>
<comment type="catalytic activity">
    <reaction evidence="1">
        <text>ATP + protein L-histidine = ADP + protein N-phospho-L-histidine.</text>
        <dbReference type="EC" id="2.7.13.3"/>
    </reaction>
</comment>
<dbReference type="InterPro" id="IPR050398">
    <property type="entry name" value="HssS/ArlS-like"/>
</dbReference>
<evidence type="ECO:0000256" key="9">
    <source>
        <dbReference type="ARBA" id="ARBA00022777"/>
    </source>
</evidence>
<dbReference type="Gene3D" id="3.30.565.10">
    <property type="entry name" value="Histidine kinase-like ATPase, C-terminal domain"/>
    <property type="match status" value="1"/>
</dbReference>
<dbReference type="InterPro" id="IPR003594">
    <property type="entry name" value="HATPase_dom"/>
</dbReference>
<evidence type="ECO:0000256" key="1">
    <source>
        <dbReference type="ARBA" id="ARBA00000085"/>
    </source>
</evidence>
<dbReference type="Pfam" id="PF00512">
    <property type="entry name" value="HisKA"/>
    <property type="match status" value="1"/>
</dbReference>
<accession>K0B309</accession>
<dbReference type="SUPFAM" id="SSF55874">
    <property type="entry name" value="ATPase domain of HSP90 chaperone/DNA topoisomerase II/histidine kinase"/>
    <property type="match status" value="1"/>
</dbReference>
<evidence type="ECO:0000259" key="15">
    <source>
        <dbReference type="PROSITE" id="PS50109"/>
    </source>
</evidence>
<keyword evidence="4" id="KW-1003">Cell membrane</keyword>
<feature type="transmembrane region" description="Helical" evidence="14">
    <location>
        <begin position="7"/>
        <end position="29"/>
    </location>
</feature>
<dbReference type="CDD" id="cd06225">
    <property type="entry name" value="HAMP"/>
    <property type="match status" value="1"/>
</dbReference>
<dbReference type="Proteomes" id="UP000006094">
    <property type="component" value="Chromosome"/>
</dbReference>
<dbReference type="InterPro" id="IPR005467">
    <property type="entry name" value="His_kinase_dom"/>
</dbReference>
<keyword evidence="7 14" id="KW-0812">Transmembrane</keyword>
<dbReference type="CDD" id="cd00075">
    <property type="entry name" value="HATPase"/>
    <property type="match status" value="1"/>
</dbReference>
<dbReference type="PROSITE" id="PS50885">
    <property type="entry name" value="HAMP"/>
    <property type="match status" value="1"/>
</dbReference>
<dbReference type="HOGENOM" id="CLU_554267_0_0_9"/>
<dbReference type="GO" id="GO:0000155">
    <property type="term" value="F:phosphorelay sensor kinase activity"/>
    <property type="evidence" value="ECO:0007669"/>
    <property type="project" value="InterPro"/>
</dbReference>
<keyword evidence="10" id="KW-0067">ATP-binding</keyword>
<evidence type="ECO:0000313" key="18">
    <source>
        <dbReference type="Proteomes" id="UP000006094"/>
    </source>
</evidence>
<dbReference type="eggNOG" id="COG2205">
    <property type="taxonomic scope" value="Bacteria"/>
</dbReference>
<evidence type="ECO:0000256" key="11">
    <source>
        <dbReference type="ARBA" id="ARBA00022989"/>
    </source>
</evidence>
<gene>
    <name evidence="17" type="ordered locus">Curi_c22930</name>
</gene>
<dbReference type="Pfam" id="PF02518">
    <property type="entry name" value="HATPase_c"/>
    <property type="match status" value="1"/>
</dbReference>
<dbReference type="SMART" id="SM00387">
    <property type="entry name" value="HATPase_c"/>
    <property type="match status" value="1"/>
</dbReference>
<keyword evidence="13 14" id="KW-0472">Membrane</keyword>
<keyword evidence="8" id="KW-0547">Nucleotide-binding</keyword>
<dbReference type="Gene3D" id="6.10.340.10">
    <property type="match status" value="1"/>
</dbReference>
<dbReference type="Gene3D" id="1.10.287.130">
    <property type="match status" value="1"/>
</dbReference>
<dbReference type="KEGG" id="cad:Curi_c22930"/>
<dbReference type="InterPro" id="IPR036890">
    <property type="entry name" value="HATPase_C_sf"/>
</dbReference>
<dbReference type="PRINTS" id="PR00344">
    <property type="entry name" value="BCTRLSENSOR"/>
</dbReference>
<dbReference type="PANTHER" id="PTHR45528">
    <property type="entry name" value="SENSOR HISTIDINE KINASE CPXA"/>
    <property type="match status" value="1"/>
</dbReference>
<dbReference type="GO" id="GO:0005886">
    <property type="term" value="C:plasma membrane"/>
    <property type="evidence" value="ECO:0007669"/>
    <property type="project" value="UniProtKB-SubCell"/>
</dbReference>
<dbReference type="AlphaFoldDB" id="K0B309"/>
<dbReference type="EC" id="2.7.13.3" evidence="3"/>
<organism evidence="17 18">
    <name type="scientific">Gottschalkia acidurici (strain ATCC 7906 / DSM 604 / BCRC 14475 / CIP 104303 / KCTC 5404 / NCIMB 10678 / 9a)</name>
    <name type="common">Clostridium acidurici</name>
    <dbReference type="NCBI Taxonomy" id="1128398"/>
    <lineage>
        <taxon>Bacteria</taxon>
        <taxon>Bacillati</taxon>
        <taxon>Bacillota</taxon>
        <taxon>Tissierellia</taxon>
        <taxon>Tissierellales</taxon>
        <taxon>Gottschalkiaceae</taxon>
        <taxon>Gottschalkia</taxon>
    </lineage>
</organism>
<comment type="subcellular location">
    <subcellularLocation>
        <location evidence="2">Cell membrane</location>
        <topology evidence="2">Multi-pass membrane protein</topology>
    </subcellularLocation>
</comment>
<dbReference type="EMBL" id="CP003326">
    <property type="protein sequence ID" value="AFS79295.1"/>
    <property type="molecule type" value="Genomic_DNA"/>
</dbReference>
<evidence type="ECO:0000256" key="10">
    <source>
        <dbReference type="ARBA" id="ARBA00022840"/>
    </source>
</evidence>
<evidence type="ECO:0000256" key="13">
    <source>
        <dbReference type="ARBA" id="ARBA00023136"/>
    </source>
</evidence>
<evidence type="ECO:0000256" key="14">
    <source>
        <dbReference type="SAM" id="Phobius"/>
    </source>
</evidence>
<keyword evidence="9 17" id="KW-0418">Kinase</keyword>
<evidence type="ECO:0000256" key="8">
    <source>
        <dbReference type="ARBA" id="ARBA00022741"/>
    </source>
</evidence>
<keyword evidence="5" id="KW-0597">Phosphoprotein</keyword>
<keyword evidence="18" id="KW-1185">Reference proteome</keyword>
<dbReference type="SUPFAM" id="SSF47384">
    <property type="entry name" value="Homodimeric domain of signal transducing histidine kinase"/>
    <property type="match status" value="1"/>
</dbReference>
<dbReference type="SMART" id="SM00388">
    <property type="entry name" value="HisKA"/>
    <property type="match status" value="1"/>
</dbReference>
<dbReference type="PANTHER" id="PTHR45528:SF1">
    <property type="entry name" value="SENSOR HISTIDINE KINASE CPXA"/>
    <property type="match status" value="1"/>
</dbReference>
<evidence type="ECO:0000256" key="6">
    <source>
        <dbReference type="ARBA" id="ARBA00022679"/>
    </source>
</evidence>
<dbReference type="OrthoDB" id="84942at2"/>
<keyword evidence="12" id="KW-0902">Two-component regulatory system</keyword>
<evidence type="ECO:0000256" key="12">
    <source>
        <dbReference type="ARBA" id="ARBA00023012"/>
    </source>
</evidence>
<evidence type="ECO:0000256" key="5">
    <source>
        <dbReference type="ARBA" id="ARBA00022553"/>
    </source>
</evidence>
<reference evidence="17 18" key="1">
    <citation type="journal article" date="2012" name="PLoS ONE">
        <title>The purine-utilizing bacterium Clostridium acidurici 9a: a genome-guided metabolic reconsideration.</title>
        <authorList>
            <person name="Hartwich K."/>
            <person name="Poehlein A."/>
            <person name="Daniel R."/>
        </authorList>
    </citation>
    <scope>NUCLEOTIDE SEQUENCE [LARGE SCALE GENOMIC DNA]</scope>
    <source>
        <strain evidence="18">ATCC 7906 / DSM 604 / BCRC 14475 / CIP 104303 / KCTC 5404 / NCIMB 10678 / 9a</strain>
    </source>
</reference>
<evidence type="ECO:0000256" key="4">
    <source>
        <dbReference type="ARBA" id="ARBA00022475"/>
    </source>
</evidence>
<evidence type="ECO:0000256" key="7">
    <source>
        <dbReference type="ARBA" id="ARBA00022692"/>
    </source>
</evidence>
<dbReference type="RefSeq" id="WP_014968430.1">
    <property type="nucleotide sequence ID" value="NC_018664.1"/>
</dbReference>
<evidence type="ECO:0000313" key="17">
    <source>
        <dbReference type="EMBL" id="AFS79295.1"/>
    </source>
</evidence>
<feature type="transmembrane region" description="Helical" evidence="14">
    <location>
        <begin position="155"/>
        <end position="176"/>
    </location>
</feature>
<evidence type="ECO:0000256" key="3">
    <source>
        <dbReference type="ARBA" id="ARBA00012438"/>
    </source>
</evidence>
<keyword evidence="6 17" id="KW-0808">Transferase</keyword>
<dbReference type="InterPro" id="IPR004358">
    <property type="entry name" value="Sig_transdc_His_kin-like_C"/>
</dbReference>
<dbReference type="GO" id="GO:0005524">
    <property type="term" value="F:ATP binding"/>
    <property type="evidence" value="ECO:0007669"/>
    <property type="project" value="UniProtKB-KW"/>
</dbReference>
<evidence type="ECO:0000259" key="16">
    <source>
        <dbReference type="PROSITE" id="PS50885"/>
    </source>
</evidence>
<feature type="domain" description="Histidine kinase" evidence="15">
    <location>
        <begin position="244"/>
        <end position="479"/>
    </location>
</feature>